<dbReference type="PROSITE" id="PS50011">
    <property type="entry name" value="PROTEIN_KINASE_DOM"/>
    <property type="match status" value="2"/>
</dbReference>
<dbReference type="SMART" id="SM00220">
    <property type="entry name" value="S_TKc"/>
    <property type="match status" value="1"/>
</dbReference>
<feature type="compositionally biased region" description="Low complexity" evidence="1">
    <location>
        <begin position="94"/>
        <end position="113"/>
    </location>
</feature>
<dbReference type="SUPFAM" id="SSF56112">
    <property type="entry name" value="Protein kinase-like (PK-like)"/>
    <property type="match status" value="2"/>
</dbReference>
<dbReference type="EMBL" id="NHTK01000266">
    <property type="protein sequence ID" value="PPR07932.1"/>
    <property type="molecule type" value="Genomic_DNA"/>
</dbReference>
<accession>A0A409YY38</accession>
<dbReference type="InParanoid" id="A0A409YY38"/>
<dbReference type="Proteomes" id="UP000284842">
    <property type="component" value="Unassembled WGS sequence"/>
</dbReference>
<dbReference type="Gene3D" id="1.10.510.10">
    <property type="entry name" value="Transferase(Phosphotransferase) domain 1"/>
    <property type="match status" value="2"/>
</dbReference>
<evidence type="ECO:0000313" key="4">
    <source>
        <dbReference type="Proteomes" id="UP000284842"/>
    </source>
</evidence>
<protein>
    <recommendedName>
        <fullName evidence="2">Protein kinase domain-containing protein</fullName>
    </recommendedName>
</protein>
<feature type="domain" description="Protein kinase" evidence="2">
    <location>
        <begin position="1091"/>
        <end position="1285"/>
    </location>
</feature>
<evidence type="ECO:0000256" key="1">
    <source>
        <dbReference type="SAM" id="MobiDB-lite"/>
    </source>
</evidence>
<comment type="caution">
    <text evidence="3">The sequence shown here is derived from an EMBL/GenBank/DDBJ whole genome shotgun (WGS) entry which is preliminary data.</text>
</comment>
<dbReference type="OrthoDB" id="3055171at2759"/>
<proteinExistence type="predicted"/>
<dbReference type="GO" id="GO:0005524">
    <property type="term" value="F:ATP binding"/>
    <property type="evidence" value="ECO:0007669"/>
    <property type="project" value="InterPro"/>
</dbReference>
<feature type="domain" description="Protein kinase" evidence="2">
    <location>
        <begin position="482"/>
        <end position="813"/>
    </location>
</feature>
<dbReference type="GO" id="GO:0004672">
    <property type="term" value="F:protein kinase activity"/>
    <property type="evidence" value="ECO:0007669"/>
    <property type="project" value="InterPro"/>
</dbReference>
<evidence type="ECO:0000259" key="2">
    <source>
        <dbReference type="PROSITE" id="PS50011"/>
    </source>
</evidence>
<reference evidence="3 4" key="1">
    <citation type="journal article" date="2018" name="Evol. Lett.">
        <title>Horizontal gene cluster transfer increased hallucinogenic mushroom diversity.</title>
        <authorList>
            <person name="Reynolds H.T."/>
            <person name="Vijayakumar V."/>
            <person name="Gluck-Thaler E."/>
            <person name="Korotkin H.B."/>
            <person name="Matheny P.B."/>
            <person name="Slot J.C."/>
        </authorList>
    </citation>
    <scope>NUCLEOTIDE SEQUENCE [LARGE SCALE GENOMIC DNA]</scope>
    <source>
        <strain evidence="3 4">2629</strain>
    </source>
</reference>
<keyword evidence="4" id="KW-1185">Reference proteome</keyword>
<evidence type="ECO:0000313" key="3">
    <source>
        <dbReference type="EMBL" id="PPR07932.1"/>
    </source>
</evidence>
<gene>
    <name evidence="3" type="ORF">CVT24_000912</name>
</gene>
<dbReference type="STRING" id="181874.A0A409YY38"/>
<sequence>MPTAPLTHEDTKHLLADALNMHIPKAFYTSYSGPRGNPKPMCPSSNADLRLIDEHISTEHVLQRVIHAPELTSDIQNLLDESIRTFAEQGHLFPGMTSSTSSPPSGDRTSGSPKPLKMPQPKPRDLECLEDIGNIYLTSIGRAALHIAPTLCLHPKNKTWNPMRFIHHDYDLSSFLLWLTLRVPAYNSEEEGATGSDIHDNIAGKFEGVVNEDEELSVIVVLPPTRLAEQFLDGAVVEEEKAFRWRLPSGVEGANELTEEFVRTYMGGSSRYPCDGSNSFGEKYWSKYQHEWEARGKTKAVQYKTELLRDLLIQRIWAKMVSIDATFCVINGGTKERIGIRHRESKSLFLSDIIEPSVEGYGGIHIGLYCMILKDAMERASRLREQDEDDLIVDAINCNSSAQKSSEDQFDEEVFNQALASKRILNLRFNVDTLRSNTPTSFLRISKSLTPHGQFPLSPQKLFDPSKRKWKSRHTENDVVEFVAQEWLGEGSTGSAYRGTAVLVIQSDQNSEEIGRRVVARGLVVKVSHRRQDSAACLRQEFDVYQKLAINGVRDGILGVHGLFQDPGSDGYALLMEDGDIDLKQREYERIPTGICGQVTMSDEEYHFLLAVVLSFNRIGLRHRDISPSNIFINNKGELFVADFSLSYWTDVSPTVQTRPSSNTGLQLRDEHISPDLVLKRVIRAPDMVSDLHNALEEALREFSTNGHLFPGMADGAEPPSFLPHQPQPKHLQRDDSLEEVSNLYLDSIGYAASQVAPALFLHPEHKAWNPMKMILSSYENAGIWTPFERYTTLCLPRYEQNATDGLPSHDEIAKKFKGVGSELAVLYVLPPIELAERFLDGAVGETKHFRWKFPAGVVGEKEINEEFVRTYMGGPSRIRRDYKNSFGERYWDKYRYVWEARTEPDYAQSEEDLLRDRLLQRLWAKMVSIDATFSIISCGTKERVAVRHRTSNSLFLSDVIDPESVEEYGGIHIGLYCMILKDALGRASHLKEEAENALTVDAIKPSAYVENSQNQQDHLDDEAFNEALASKRILNLRFNFGTLRSQTPTSFLRITKSLTPSEMFDNHPTHFDTSNSKWRTIHTQVDIVEFVAQKWLGYGNTGSAYRGTAVLWIKAEESEALKTVSRKLVLKVSHRDKDCRANLKSEASVYQKLAAEGIRDGILGVHGPFKAPKNYGYALLMQDGGISLQLREHRRTRTSCEQVKMSDEEYYFLLGVLMSFKRIGLRHCDINPVNILTNSKGALFVADFSILDWKGVHLRQDIKNLWDIYNKTFKYGKYGFKEKT</sequence>
<dbReference type="InterPro" id="IPR011009">
    <property type="entry name" value="Kinase-like_dom_sf"/>
</dbReference>
<dbReference type="InterPro" id="IPR000719">
    <property type="entry name" value="Prot_kinase_dom"/>
</dbReference>
<feature type="region of interest" description="Disordered" evidence="1">
    <location>
        <begin position="92"/>
        <end position="124"/>
    </location>
</feature>
<name>A0A409YY38_9AGAR</name>
<organism evidence="3 4">
    <name type="scientific">Panaeolus cyanescens</name>
    <dbReference type="NCBI Taxonomy" id="181874"/>
    <lineage>
        <taxon>Eukaryota</taxon>
        <taxon>Fungi</taxon>
        <taxon>Dikarya</taxon>
        <taxon>Basidiomycota</taxon>
        <taxon>Agaricomycotina</taxon>
        <taxon>Agaricomycetes</taxon>
        <taxon>Agaricomycetidae</taxon>
        <taxon>Agaricales</taxon>
        <taxon>Agaricineae</taxon>
        <taxon>Galeropsidaceae</taxon>
        <taxon>Panaeolus</taxon>
    </lineage>
</organism>